<evidence type="ECO:0000256" key="3">
    <source>
        <dbReference type="ARBA" id="ARBA00022450"/>
    </source>
</evidence>
<protein>
    <submittedName>
        <fullName evidence="9">Amino acid adenylation domain-containing protein</fullName>
    </submittedName>
</protein>
<dbReference type="Pfam" id="PF00501">
    <property type="entry name" value="AMP-binding"/>
    <property type="match status" value="3"/>
</dbReference>
<dbReference type="CDD" id="cd19543">
    <property type="entry name" value="DCL_NRPS"/>
    <property type="match status" value="1"/>
</dbReference>
<evidence type="ECO:0000256" key="5">
    <source>
        <dbReference type="ARBA" id="ARBA00022737"/>
    </source>
</evidence>
<dbReference type="SUPFAM" id="SSF52777">
    <property type="entry name" value="CoA-dependent acyltransferases"/>
    <property type="match status" value="8"/>
</dbReference>
<gene>
    <name evidence="9" type="ORF">EEL30_18765</name>
</gene>
<dbReference type="InterPro" id="IPR036736">
    <property type="entry name" value="ACP-like_sf"/>
</dbReference>
<dbReference type="Pfam" id="PF13193">
    <property type="entry name" value="AMP-binding_C"/>
    <property type="match status" value="3"/>
</dbReference>
<dbReference type="CDD" id="cd05930">
    <property type="entry name" value="A_NRPS"/>
    <property type="match status" value="2"/>
</dbReference>
<dbReference type="InterPro" id="IPR009081">
    <property type="entry name" value="PP-bd_ACP"/>
</dbReference>
<evidence type="ECO:0000259" key="8">
    <source>
        <dbReference type="PROSITE" id="PS50075"/>
    </source>
</evidence>
<dbReference type="FunFam" id="2.30.38.10:FF:000001">
    <property type="entry name" value="Non-ribosomal peptide synthetase PvdI"/>
    <property type="match status" value="1"/>
</dbReference>
<evidence type="ECO:0000313" key="9">
    <source>
        <dbReference type="EMBL" id="QDX94146.1"/>
    </source>
</evidence>
<dbReference type="NCBIfam" id="TIGR01733">
    <property type="entry name" value="AA-adenyl-dom"/>
    <property type="match status" value="3"/>
</dbReference>
<dbReference type="GO" id="GO:0005829">
    <property type="term" value="C:cytosol"/>
    <property type="evidence" value="ECO:0007669"/>
    <property type="project" value="TreeGrafter"/>
</dbReference>
<sequence length="3587" mass="409861">MYSKSDIKDIYFLSPMQESMLFHYLMGEQTTTYFEQFHFQLSGAIDNIVFDKTVQTLVARYDILRTIFIHQNVKKPVQAVVKRRHQQIDFMDISHLTEADQRSFIEQYKKDDRSQGFDLTKDVPLRISVICLGVECYEILWSFHHILLDGWSVGLLLGDFKKVYRRLAYKDNRREKVIEPFGKYVKWLGKLDKEDTIKYWSHYLADCEKKSGLPTLRDTDTSLFKLETKRFTLNKEITERLRQVSKNYNVSLNIVFNAIWGIILQKYKDTNDVVFGSVVSGRPPSLERMEEIVGMFINTIPIRVKREASTTFSQLLEQLRDNATQSIGKDYVPLAELQSHTSLKKALIDHVVVFENYPIDNLLHRRDPVTRLSLTNILVYEETNYHLNVVVVPNEEMEIRLGYNTYVYDTPYIEAVAQQLERLAERLSHEPELLISELGVMTVEEMEEYDAIYNQTQMEKAPYRSISQWFEAQVKQHAQKTALVSRGEKVSYDELNKKANQLARRLISSGAGSGKLVAIIVEHIPEMIISMLAVAKSGAAYVPIDPEYGEARIANILEESRASVVLTQEKFMDGNTSNREILYVDHASLYTGNDENLIPMHHERDNLYVIYTSGTTGKSKGVQVSHANVMNYLSWFHETTGVSTQDRVALCSSYAFDLGYTALFSAITAGAELHLVEKDTYTLPARFLEYIHEHRLTYLKMTPTLYSTLVNHPYFTGQQFEHLQFVVLGGEPINSKDVEKTYQKTAVRIMNHYGPTETTIGCIAQWVDRDDFEMFRDRPTIGKPIGNTRIYILDKDGNQLPPGVFGEISVAGDGVSNGYIAQMESNQEKFVIQSIGSRLERLYRTGDVGRWLASGCIEYQGRIDNQVKIRGYRVELGEIENALLTHEAITDAVVTATSDEQGITYLNGYVVSTLPLKKDTLRSYLMQQLPDYMVPTSFIQLEKIPVNENGKVDRLALPKPVFGSHGYQSYVAPRTKLEEKMVQIWQEVLGIKVVGIYDDFFQLGGHSLKAITLVSRILMEFKTEITLRQLFASPTVSGLALLIEGSNKKEMFYLQPTTHKEYYVASSAQKRIYALAELDLETTIYNMPSILDVEGKLDRGKLERAFQQLIERHEALRTSFDVIEGKLVQRIANCVAFNLIERTMEEGSTIQDVINCFIQPFDLRTAPLIRAQLIHVGNKTLLMFDLHHIISDGVSSGIIVNDLIHLYENQTLSPIEFQYKDFSEWQQSLLQSDEMMKQEEYWLKQFEGEIPVLNLLTDFMRPAVQSFNGHSVDFEIHAELVEKLRELSRETGTTMYMVLLSAYLMLLSKYTSQEDIVVGTVYAGRSHIEFANTLGMFVQTLPIRQYPTGLKTIKQFLLEVKETFLDSLENQEYPLENMLERLHITRDASRNPLFDTVFVMENMDIPTFTLSGAKLSPQVFDYKVAKFDMTLLAEENGEKIRFKWEYCTDLYLRDSIKRMIIHYQQILQQMVAERNQLIETVTLITQEEQNVILNNFNQPSTWYPKQKTLSQLFEEQVEKTPDKIALIHGEERVTYRELNERANQFAHGLQEKGVSPGTVVGLLTTPSTKIIVAILAILKAGGTYLPMDSSYSWERIQMIMDDSGATILLVLDKVDWQGDEYLHDLVQEVLVLDELSSSVCELNHSNVATQIDSSSIAYIMYTSGSTGKSKGNMTSHYSITRVVKNTNYIEIKETDVLLNLSNFAFDGSTFDMYGALLNGASLVLIDKETMTDVQLLGETIAKENVTLFFLTTALFNTIVEIDVKCLSNVRHILFGGERASVRHIRKAIDVLKDSQLIHVYGPTESTVFATYHYLNELLNNVVPIGKPISNTQIFIMDPYLKLQPVGAIGEICIAGDGLARGYLNRPEMTSEKFVDHPFETGQKLYKTGDLGRWLTDGSIEFLGRIDNQVKIRGFRVELGEVEAHLLALNGIKEVTVITREDEIGTTFLCAYFVSEFDLQPEEIKEQLAKTLPYYMIPTFFIQMDSLPLNANGKVNQAILPYPDWGKLHVEMYVKPKNEIEKEVAEIWQDTLGVQDIGVRDNFFALGGQSLKAIVMLAKIKEKFGVRISLKQLFANPTIENVAIEIQEVSPTEQKSIPRVTEQAHYPTSSAQKRMYYAAQFGEESTYYNIPYAFNITGVLSLEKWSSAYSQLVARHEALRTTFTLLDGEVIQFIHSDMVPSYDFQIIEKSKLDQEIQDFVKSFDLEAGPLFRMKLIRLADEEYVVLMDIHHIVADGISLNILHKELMELYNGKVLELPKLQYKDFAVWEQSAEAIHEREKMEAYWIKQFESPTTSLKLPMDYTRPAIQRFEGDYLPGMIDRLLTDQLKSLAQEAEVTLYSLLLSAFSIVLGKYAGQEDVTVGTVTAGRQHPDLEPTVGMFVNTLALRNYPEYKKTCREYVKEVGSRALEAFDNQQYPLENLVSALRLERDSSRNTLFDVMFVLENMELAELTLPNLTCTPIEIYSKTTKTDISLVAQESEEGIWVKWEYSTHLFKEKTIERMHSHFVHIISQLVTDFDQSIGELEIVTDVEKDQLLFECNQTRVLYPTEMTLLHLFEKQVEQTPHEVALVLCNEQLTYKELLDQTSCLAKVLLNRGIQSEDVVGIKMSRSFEMIISILAVWKVGATYVPIDPDYPMDRVLYMLDDSKAKWLMIQSESQHVGTWDQKNIIEVDRTKLCIDDKISNFDNSVPHHLAYVIYTSGTTGKPKGVAVEHASIANTIQWRRDEYRLMREDVVLQLFSYSFDGFLTSLFTPLVSGSKVILVTDEHAKDSFAIANSIFVNKVTHFVSVPSLFDAILNSSDYTTLSSLQKVTLAGEAITQQLVRKSKDLLPELELVNEYGPTENSVASTVLRNVDVESSDSIGKPISNTVVTILGKDNKLVPIGVEGELCLSGVGLARGYLHRPGLTQQKFIEHPYHRETRLYKTGDAARWLPNGTIQFLGRIDHQVKVRGHRIELGEIEHALHNINYVNQAVVIGIPNARNQTQLCAYIVASKELHAREIRQQLSSTLPNYMIPAYVIQIEEIPLTPNGKVDSKQLSEENVFSLEKETQIPASTVTEAKLVDIWCKVLEAPSFGIDDSFFEHGGDSLKAMELVVEIKQQCNVKIALAEIFNFPSIRQLSQFIDQGNQVQISHKIKPVPPNVYYPASSAQKRIYLLQQMKKGTVYNVPTALRITGLFDYEKANNAFVQLIARHEALRTTFSLMEGKLVQIIHKEVPFDLHLVNDAKEDIEQLIHTYIKPFDLSQGPLLHVTLCTLGTAEHLLLVDLHHVIVDGISAKLLIQEWLDIYNGNILPDIHLQYKDFAVWQEEIIRTGSLAQQEQYWLNIFEKDRPVMRLPLDYQRTAQTSTQGDFYRFNLDEEQTEILKEIAKQTGTTPFMLLLACYNVLLHKLTGQEDIIVGCAVSGRNYSELRDMIGMLVNTLALRNYPRRRDTFQSFLQQVRQHTLEAFEHQDYPFENIIDHLKIPRAFGRNPLFDTLFEWQTGINDDQKVWTQASNLVVTQLELDLKQAKFELSMVATEVQKQVHFSLNYQVDLFKATTIQMIAEDYLSIVKAIMENPTYVIESIQLQSEKQNSVKRNKVDNQFIFEW</sequence>
<dbReference type="Pfam" id="PF00550">
    <property type="entry name" value="PP-binding"/>
    <property type="match status" value="3"/>
</dbReference>
<dbReference type="InterPro" id="IPR020845">
    <property type="entry name" value="AMP-binding_CS"/>
</dbReference>
<dbReference type="SMART" id="SM00823">
    <property type="entry name" value="PKS_PP"/>
    <property type="match status" value="3"/>
</dbReference>
<name>A0A518VAY2_BRELA</name>
<dbReference type="Gene3D" id="2.30.38.10">
    <property type="entry name" value="Luciferase, Domain 3"/>
    <property type="match status" value="2"/>
</dbReference>
<dbReference type="SUPFAM" id="SSF47336">
    <property type="entry name" value="ACP-like"/>
    <property type="match status" value="3"/>
</dbReference>
<dbReference type="GO" id="GO:0003824">
    <property type="term" value="F:catalytic activity"/>
    <property type="evidence" value="ECO:0007669"/>
    <property type="project" value="UniProtKB-KW"/>
</dbReference>
<comment type="similarity">
    <text evidence="2">Belongs to the ATP-dependent AMP-binding enzyme family.</text>
</comment>
<dbReference type="FunFam" id="3.30.300.30:FF:000010">
    <property type="entry name" value="Enterobactin synthetase component F"/>
    <property type="match status" value="2"/>
</dbReference>
<evidence type="ECO:0000256" key="4">
    <source>
        <dbReference type="ARBA" id="ARBA00022553"/>
    </source>
</evidence>
<dbReference type="Gene3D" id="3.30.559.30">
    <property type="entry name" value="Nonribosomal peptide synthetase, condensation domain"/>
    <property type="match status" value="4"/>
</dbReference>
<dbReference type="OrthoDB" id="9765680at2"/>
<dbReference type="PROSITE" id="PS00455">
    <property type="entry name" value="AMP_BINDING"/>
    <property type="match status" value="3"/>
</dbReference>
<keyword evidence="4" id="KW-0597">Phosphoprotein</keyword>
<dbReference type="NCBIfam" id="NF003417">
    <property type="entry name" value="PRK04813.1"/>
    <property type="match status" value="3"/>
</dbReference>
<dbReference type="InterPro" id="IPR010071">
    <property type="entry name" value="AA_adenyl_dom"/>
</dbReference>
<proteinExistence type="inferred from homology"/>
<evidence type="ECO:0000256" key="7">
    <source>
        <dbReference type="ARBA" id="ARBA00023268"/>
    </source>
</evidence>
<dbReference type="GO" id="GO:0031177">
    <property type="term" value="F:phosphopantetheine binding"/>
    <property type="evidence" value="ECO:0007669"/>
    <property type="project" value="InterPro"/>
</dbReference>
<dbReference type="EMBL" id="CP033464">
    <property type="protein sequence ID" value="QDX94146.1"/>
    <property type="molecule type" value="Genomic_DNA"/>
</dbReference>
<dbReference type="Gene3D" id="3.30.300.30">
    <property type="match status" value="3"/>
</dbReference>
<dbReference type="CDD" id="cd12117">
    <property type="entry name" value="A_NRPS_Srf_like"/>
    <property type="match status" value="1"/>
</dbReference>
<evidence type="ECO:0000313" key="10">
    <source>
        <dbReference type="Proteomes" id="UP000319432"/>
    </source>
</evidence>
<dbReference type="Gene3D" id="1.10.1200.10">
    <property type="entry name" value="ACP-like"/>
    <property type="match status" value="3"/>
</dbReference>
<dbReference type="GO" id="GO:0008610">
    <property type="term" value="P:lipid biosynthetic process"/>
    <property type="evidence" value="ECO:0007669"/>
    <property type="project" value="UniProtKB-ARBA"/>
</dbReference>
<evidence type="ECO:0000256" key="6">
    <source>
        <dbReference type="ARBA" id="ARBA00023194"/>
    </source>
</evidence>
<dbReference type="GO" id="GO:0017000">
    <property type="term" value="P:antibiotic biosynthetic process"/>
    <property type="evidence" value="ECO:0007669"/>
    <property type="project" value="UniProtKB-KW"/>
</dbReference>
<dbReference type="Proteomes" id="UP000319432">
    <property type="component" value="Chromosome"/>
</dbReference>
<comment type="cofactor">
    <cofactor evidence="1">
        <name>pantetheine 4'-phosphate</name>
        <dbReference type="ChEBI" id="CHEBI:47942"/>
    </cofactor>
</comment>
<dbReference type="InterPro" id="IPR025110">
    <property type="entry name" value="AMP-bd_C"/>
</dbReference>
<feature type="domain" description="Carrier" evidence="8">
    <location>
        <begin position="972"/>
        <end position="1047"/>
    </location>
</feature>
<dbReference type="CDD" id="cd19531">
    <property type="entry name" value="LCL_NRPS-like"/>
    <property type="match status" value="3"/>
</dbReference>
<dbReference type="FunFam" id="1.10.1200.10:FF:000005">
    <property type="entry name" value="Nonribosomal peptide synthetase 1"/>
    <property type="match status" value="2"/>
</dbReference>
<dbReference type="Gene3D" id="3.40.50.12780">
    <property type="entry name" value="N-terminal domain of ligase-like"/>
    <property type="match status" value="1"/>
</dbReference>
<dbReference type="SUPFAM" id="SSF56801">
    <property type="entry name" value="Acetyl-CoA synthetase-like"/>
    <property type="match status" value="3"/>
</dbReference>
<dbReference type="InterPro" id="IPR006162">
    <property type="entry name" value="Ppantetheine_attach_site"/>
</dbReference>
<keyword evidence="6" id="KW-0045">Antibiotic biosynthesis</keyword>
<dbReference type="PROSITE" id="PS50075">
    <property type="entry name" value="CARRIER"/>
    <property type="match status" value="3"/>
</dbReference>
<dbReference type="InterPro" id="IPR042099">
    <property type="entry name" value="ANL_N_sf"/>
</dbReference>
<feature type="domain" description="Carrier" evidence="8">
    <location>
        <begin position="3051"/>
        <end position="3126"/>
    </location>
</feature>
<dbReference type="Gene3D" id="3.30.559.10">
    <property type="entry name" value="Chloramphenicol acetyltransferase-like domain"/>
    <property type="match status" value="4"/>
</dbReference>
<dbReference type="FunFam" id="3.40.50.980:FF:000001">
    <property type="entry name" value="Non-ribosomal peptide synthetase"/>
    <property type="match status" value="3"/>
</dbReference>
<organism evidence="9 10">
    <name type="scientific">Brevibacillus laterosporus</name>
    <name type="common">Bacillus laterosporus</name>
    <dbReference type="NCBI Taxonomy" id="1465"/>
    <lineage>
        <taxon>Bacteria</taxon>
        <taxon>Bacillati</taxon>
        <taxon>Bacillota</taxon>
        <taxon>Bacilli</taxon>
        <taxon>Bacillales</taxon>
        <taxon>Paenibacillaceae</taxon>
        <taxon>Brevibacillus</taxon>
    </lineage>
</organism>
<keyword evidence="5" id="KW-0677">Repeat</keyword>
<dbReference type="InterPro" id="IPR001242">
    <property type="entry name" value="Condensation_dom"/>
</dbReference>
<feature type="domain" description="Carrier" evidence="8">
    <location>
        <begin position="2014"/>
        <end position="2089"/>
    </location>
</feature>
<dbReference type="InterPro" id="IPR023213">
    <property type="entry name" value="CAT-like_dom_sf"/>
</dbReference>
<dbReference type="InterPro" id="IPR045851">
    <property type="entry name" value="AMP-bd_C_sf"/>
</dbReference>
<keyword evidence="3" id="KW-0596">Phosphopantetheine</keyword>
<evidence type="ECO:0000256" key="2">
    <source>
        <dbReference type="ARBA" id="ARBA00006432"/>
    </source>
</evidence>
<dbReference type="GO" id="GO:0044550">
    <property type="term" value="P:secondary metabolite biosynthetic process"/>
    <property type="evidence" value="ECO:0007669"/>
    <property type="project" value="TreeGrafter"/>
</dbReference>
<dbReference type="PANTHER" id="PTHR45527:SF1">
    <property type="entry name" value="FATTY ACID SYNTHASE"/>
    <property type="match status" value="1"/>
</dbReference>
<evidence type="ECO:0000256" key="1">
    <source>
        <dbReference type="ARBA" id="ARBA00001957"/>
    </source>
</evidence>
<keyword evidence="10" id="KW-1185">Reference proteome</keyword>
<dbReference type="GO" id="GO:0043041">
    <property type="term" value="P:amino acid activation for nonribosomal peptide biosynthetic process"/>
    <property type="evidence" value="ECO:0007669"/>
    <property type="project" value="TreeGrafter"/>
</dbReference>
<dbReference type="Gene3D" id="3.40.50.980">
    <property type="match status" value="4"/>
</dbReference>
<accession>A0A518VAY2</accession>
<keyword evidence="7" id="KW-0511">Multifunctional enzyme</keyword>
<dbReference type="Pfam" id="PF00668">
    <property type="entry name" value="Condensation"/>
    <property type="match status" value="4"/>
</dbReference>
<dbReference type="InterPro" id="IPR020806">
    <property type="entry name" value="PKS_PP-bd"/>
</dbReference>
<reference evidence="9 10" key="1">
    <citation type="submission" date="2018-11" db="EMBL/GenBank/DDBJ databases">
        <title>Phylogenetic determinants of toxin gene distribution in genomes of Brevibacillus laterosporus.</title>
        <authorList>
            <person name="Glare T.R."/>
            <person name="Durrant A."/>
            <person name="Berry C."/>
            <person name="Palma L."/>
            <person name="Ormskirk M."/>
            <person name="Cox M.O."/>
        </authorList>
    </citation>
    <scope>NUCLEOTIDE SEQUENCE [LARGE SCALE GENOMIC DNA]</scope>
    <source>
        <strain evidence="9 10">1821L</strain>
    </source>
</reference>
<dbReference type="PROSITE" id="PS00012">
    <property type="entry name" value="PHOSPHOPANTETHEINE"/>
    <property type="match status" value="1"/>
</dbReference>
<dbReference type="PANTHER" id="PTHR45527">
    <property type="entry name" value="NONRIBOSOMAL PEPTIDE SYNTHETASE"/>
    <property type="match status" value="1"/>
</dbReference>
<dbReference type="InterPro" id="IPR000873">
    <property type="entry name" value="AMP-dep_synth/lig_dom"/>
</dbReference>